<keyword evidence="11" id="KW-0282">Flagellum</keyword>
<dbReference type="PANTHER" id="PTHR30329">
    <property type="entry name" value="STATOR ELEMENT OF FLAGELLAR MOTOR COMPLEX"/>
    <property type="match status" value="1"/>
</dbReference>
<protein>
    <submittedName>
        <fullName evidence="11">Flagellar motor protein MotB</fullName>
    </submittedName>
</protein>
<organism evidence="11 12">
    <name type="scientific">Acidithiobacillus thiooxidans</name>
    <name type="common">Thiobacillus thiooxidans</name>
    <dbReference type="NCBI Taxonomy" id="930"/>
    <lineage>
        <taxon>Bacteria</taxon>
        <taxon>Pseudomonadati</taxon>
        <taxon>Pseudomonadota</taxon>
        <taxon>Acidithiobacillia</taxon>
        <taxon>Acidithiobacillales</taxon>
        <taxon>Acidithiobacillaceae</taxon>
        <taxon>Acidithiobacillus</taxon>
    </lineage>
</organism>
<evidence type="ECO:0000313" key="13">
    <source>
        <dbReference type="Proteomes" id="UP000095008"/>
    </source>
</evidence>
<comment type="similarity">
    <text evidence="2">Belongs to the MotB family.</text>
</comment>
<keyword evidence="13" id="KW-1185">Reference proteome</keyword>
<dbReference type="EMBL" id="LWRY01000261">
    <property type="protein sequence ID" value="OCX68536.1"/>
    <property type="molecule type" value="Genomic_DNA"/>
</dbReference>
<dbReference type="InterPro" id="IPR025713">
    <property type="entry name" value="MotB-like_N_dom"/>
</dbReference>
<dbReference type="STRING" id="930.GCA_002079865_03324"/>
<keyword evidence="4 8" id="KW-0812">Transmembrane</keyword>
<evidence type="ECO:0000256" key="2">
    <source>
        <dbReference type="ARBA" id="ARBA00008914"/>
    </source>
</evidence>
<dbReference type="Pfam" id="PF00691">
    <property type="entry name" value="OmpA"/>
    <property type="match status" value="1"/>
</dbReference>
<evidence type="ECO:0000256" key="1">
    <source>
        <dbReference type="ARBA" id="ARBA00004162"/>
    </source>
</evidence>
<keyword evidence="11" id="KW-0966">Cell projection</keyword>
<evidence type="ECO:0000313" key="12">
    <source>
        <dbReference type="Proteomes" id="UP000094893"/>
    </source>
</evidence>
<dbReference type="InterPro" id="IPR050330">
    <property type="entry name" value="Bact_OuterMem_StrucFunc"/>
</dbReference>
<keyword evidence="5 8" id="KW-1133">Transmembrane helix</keyword>
<dbReference type="GO" id="GO:0005886">
    <property type="term" value="C:plasma membrane"/>
    <property type="evidence" value="ECO:0007669"/>
    <property type="project" value="UniProtKB-SubCell"/>
</dbReference>
<dbReference type="Proteomes" id="UP000095008">
    <property type="component" value="Unassembled WGS sequence"/>
</dbReference>
<dbReference type="NCBIfam" id="NF006548">
    <property type="entry name" value="PRK09041.1"/>
    <property type="match status" value="1"/>
</dbReference>
<accession>A0A1C2IZ24</accession>
<feature type="domain" description="OmpA-like" evidence="9">
    <location>
        <begin position="158"/>
        <end position="278"/>
    </location>
</feature>
<dbReference type="Gene3D" id="3.30.1330.60">
    <property type="entry name" value="OmpA-like domain"/>
    <property type="match status" value="1"/>
</dbReference>
<dbReference type="InterPro" id="IPR036737">
    <property type="entry name" value="OmpA-like_sf"/>
</dbReference>
<feature type="transmembrane region" description="Helical" evidence="8">
    <location>
        <begin position="29"/>
        <end position="48"/>
    </location>
</feature>
<dbReference type="eggNOG" id="COG1360">
    <property type="taxonomic scope" value="Bacteria"/>
</dbReference>
<evidence type="ECO:0000256" key="8">
    <source>
        <dbReference type="SAM" id="Phobius"/>
    </source>
</evidence>
<name>A0A1C2IZ24_ACITH</name>
<dbReference type="Proteomes" id="UP000094893">
    <property type="component" value="Unassembled WGS sequence"/>
</dbReference>
<evidence type="ECO:0000256" key="6">
    <source>
        <dbReference type="ARBA" id="ARBA00023136"/>
    </source>
</evidence>
<evidence type="ECO:0000259" key="9">
    <source>
        <dbReference type="PROSITE" id="PS51123"/>
    </source>
</evidence>
<reference evidence="11 12" key="1">
    <citation type="journal article" date="2016" name="Int. J. Mol. Sci.">
        <title>Comparative genomics of the extreme acidophile Acidithiobacillus thiooxidans reveals intraspecific divergence and niche adaptation.</title>
        <authorList>
            <person name="Zhang X."/>
            <person name="Feng X."/>
            <person name="Tao J."/>
            <person name="Ma L."/>
            <person name="Xiao Y."/>
            <person name="Liang Y."/>
            <person name="Liu X."/>
            <person name="Yin H."/>
        </authorList>
    </citation>
    <scope>NUCLEOTIDE SEQUENCE [LARGE SCALE GENOMIC DNA]</scope>
    <source>
        <strain evidence="11 12">A02</strain>
        <strain evidence="10">DXS-W</strain>
    </source>
</reference>
<dbReference type="RefSeq" id="WP_024892719.1">
    <property type="nucleotide sequence ID" value="NZ_LWRY01000261.1"/>
</dbReference>
<dbReference type="OrthoDB" id="9809186at2"/>
<evidence type="ECO:0000313" key="10">
    <source>
        <dbReference type="EMBL" id="OCX68536.1"/>
    </source>
</evidence>
<proteinExistence type="inferred from homology"/>
<keyword evidence="3" id="KW-1003">Cell membrane</keyword>
<comment type="caution">
    <text evidence="11">The sequence shown here is derived from an EMBL/GenBank/DDBJ whole genome shotgun (WGS) entry which is preliminary data.</text>
</comment>
<dbReference type="CDD" id="cd07185">
    <property type="entry name" value="OmpA_C-like"/>
    <property type="match status" value="1"/>
</dbReference>
<evidence type="ECO:0000256" key="7">
    <source>
        <dbReference type="PROSITE-ProRule" id="PRU00473"/>
    </source>
</evidence>
<dbReference type="Pfam" id="PF13677">
    <property type="entry name" value="MotB_plug"/>
    <property type="match status" value="1"/>
</dbReference>
<sequence>MAEEGKNKPIVIKRIKKGGGGGHGGAWKIAYADFITAMMAFFLLMWLLGSTTKAQLQGIAQWFKNPERVSLMGGPGSGSSNSILPGGGKNLTKTVGEIQRGEKRQNLASNPTLTAAVEAVDRKNLDHLKKALEAQIASNPALAAFRHQLLINITPEGLRIQVVDSAKRSMFPNGSTVLEPYAQTIFKAIAPTLNQLPNQISITGHTDAVRYANGGRGYSNFNLSAGRANAVRQVLVQNGLDESKILRVVGMGSAVLYVPKEPDSPLNRRVSIVVLSQKAALRIVNNQKMEKSVDNSSAAQQIIGGAAERPTIAGSVPPAIPGALPLPLAAPVKSPG</sequence>
<keyword evidence="6 7" id="KW-0472">Membrane</keyword>
<evidence type="ECO:0000256" key="4">
    <source>
        <dbReference type="ARBA" id="ARBA00022692"/>
    </source>
</evidence>
<dbReference type="EMBL" id="LWSA01000178">
    <property type="protein sequence ID" value="OCX71141.1"/>
    <property type="molecule type" value="Genomic_DNA"/>
</dbReference>
<gene>
    <name evidence="10" type="ORF">A6M23_18090</name>
    <name evidence="11" type="ORF">A6P07_12725</name>
</gene>
<evidence type="ECO:0000313" key="11">
    <source>
        <dbReference type="EMBL" id="OCX71141.1"/>
    </source>
</evidence>
<dbReference type="PROSITE" id="PS51123">
    <property type="entry name" value="OMPA_2"/>
    <property type="match status" value="1"/>
</dbReference>
<evidence type="ECO:0000256" key="3">
    <source>
        <dbReference type="ARBA" id="ARBA00022475"/>
    </source>
</evidence>
<keyword evidence="11" id="KW-0969">Cilium</keyword>
<dbReference type="SUPFAM" id="SSF103088">
    <property type="entry name" value="OmpA-like"/>
    <property type="match status" value="1"/>
</dbReference>
<dbReference type="InterPro" id="IPR006665">
    <property type="entry name" value="OmpA-like"/>
</dbReference>
<dbReference type="PANTHER" id="PTHR30329:SF21">
    <property type="entry name" value="LIPOPROTEIN YIAD-RELATED"/>
    <property type="match status" value="1"/>
</dbReference>
<evidence type="ECO:0000256" key="5">
    <source>
        <dbReference type="ARBA" id="ARBA00022989"/>
    </source>
</evidence>
<dbReference type="AlphaFoldDB" id="A0A1C2IZ24"/>
<comment type="subcellular location">
    <subcellularLocation>
        <location evidence="1">Cell membrane</location>
        <topology evidence="1">Single-pass membrane protein</topology>
    </subcellularLocation>
</comment>